<dbReference type="Gene3D" id="3.30.559.10">
    <property type="entry name" value="Chloramphenicol acetyltransferase-like domain"/>
    <property type="match status" value="2"/>
</dbReference>
<evidence type="ECO:0000313" key="2">
    <source>
        <dbReference type="EMBL" id="KAF4310505.1"/>
    </source>
</evidence>
<dbReference type="Pfam" id="PF02458">
    <property type="entry name" value="Transferase"/>
    <property type="match status" value="1"/>
</dbReference>
<dbReference type="PANTHER" id="PTHR31642">
    <property type="entry name" value="TRICHOTHECENE 3-O-ACETYLTRANSFERASE"/>
    <property type="match status" value="1"/>
</dbReference>
<dbReference type="PANTHER" id="PTHR31642:SF310">
    <property type="entry name" value="FATTY ALCOHOL:CAFFEOYL-COA ACYLTRANSFERASE"/>
    <property type="match status" value="1"/>
</dbReference>
<keyword evidence="3" id="KW-1185">Reference proteome</keyword>
<evidence type="ECO:0000256" key="1">
    <source>
        <dbReference type="ARBA" id="ARBA00022679"/>
    </source>
</evidence>
<keyword evidence="1" id="KW-0808">Transferase</keyword>
<gene>
    <name evidence="2" type="ORF">GTA08_BOTSDO13838</name>
</gene>
<dbReference type="Proteomes" id="UP000572817">
    <property type="component" value="Unassembled WGS sequence"/>
</dbReference>
<dbReference type="EMBL" id="WWBZ02000014">
    <property type="protein sequence ID" value="KAF4310505.1"/>
    <property type="molecule type" value="Genomic_DNA"/>
</dbReference>
<dbReference type="OrthoDB" id="1862401at2759"/>
<organism evidence="2 3">
    <name type="scientific">Botryosphaeria dothidea</name>
    <dbReference type="NCBI Taxonomy" id="55169"/>
    <lineage>
        <taxon>Eukaryota</taxon>
        <taxon>Fungi</taxon>
        <taxon>Dikarya</taxon>
        <taxon>Ascomycota</taxon>
        <taxon>Pezizomycotina</taxon>
        <taxon>Dothideomycetes</taxon>
        <taxon>Dothideomycetes incertae sedis</taxon>
        <taxon>Botryosphaeriales</taxon>
        <taxon>Botryosphaeriaceae</taxon>
        <taxon>Botryosphaeria</taxon>
    </lineage>
</organism>
<proteinExistence type="predicted"/>
<name>A0A8H4IZJ4_9PEZI</name>
<protein>
    <submittedName>
        <fullName evidence="2">Trichothecene 3-o-acetyltransferase</fullName>
    </submittedName>
</protein>
<accession>A0A8H4IZJ4</accession>
<evidence type="ECO:0000313" key="3">
    <source>
        <dbReference type="Proteomes" id="UP000572817"/>
    </source>
</evidence>
<reference evidence="2" key="1">
    <citation type="submission" date="2020-04" db="EMBL/GenBank/DDBJ databases">
        <title>Genome Assembly and Annotation of Botryosphaeria dothidea sdau 11-99, a Latent Pathogen of Apple Fruit Ring Rot in China.</title>
        <authorList>
            <person name="Yu C."/>
            <person name="Diao Y."/>
            <person name="Lu Q."/>
            <person name="Zhao J."/>
            <person name="Cui S."/>
            <person name="Peng C."/>
            <person name="He B."/>
            <person name="Liu H."/>
        </authorList>
    </citation>
    <scope>NUCLEOTIDE SEQUENCE [LARGE SCALE GENOMIC DNA]</scope>
    <source>
        <strain evidence="2">Sdau11-99</strain>
    </source>
</reference>
<comment type="caution">
    <text evidence="2">The sequence shown here is derived from an EMBL/GenBank/DDBJ whole genome shotgun (WGS) entry which is preliminary data.</text>
</comment>
<dbReference type="GO" id="GO:0016747">
    <property type="term" value="F:acyltransferase activity, transferring groups other than amino-acyl groups"/>
    <property type="evidence" value="ECO:0007669"/>
    <property type="project" value="TreeGrafter"/>
</dbReference>
<sequence>MGKETFCIRPLGIGDGPETESFQLSDFDYLAPPFYTMLSLCYKLEEEQDREVVVQNLKEGLQITVDQYGIVAATVQTEPTTGKLSALRKKDGGVNFTVNVMDNAEDFPDFATLEQADFTFEKMDINKLFPEEVSKRIANIFQDTSDPPAMVVQANFIRGGVILCVASHHRISDGTGTNHFVAHWAANTRALTNKTPLPSFDQPRLDRSPLCFHGLQPSAKRMIELHQEIGFVHHAGEGDKPPPATEPISLITLHFPRSKLASLKADASPAQVQTDHGRRDSAFVCLDNPGAVRTNGVEESHVGRVDKDTNAKVPWVSTYDAIIATIWRAVTRARMPVFQSLPSGVPATSSQLHAVNLRSVAGVPESFYGNAMALPTQTLPISILTSLPLSSHFPDPNLVAVSAAIRAGITRCSTPEIVNATAEWVAGTGNKNSITLPNLIGTGLYCTSWRSMTYYQVADFGFGRPNRVRRPPLVADGIVFVYPTRPPECGAKPDEGTDVVLGLAQRTAKRFLKDEELLRYARVIEG</sequence>
<dbReference type="AlphaFoldDB" id="A0A8H4IZJ4"/>
<dbReference type="InterPro" id="IPR023213">
    <property type="entry name" value="CAT-like_dom_sf"/>
</dbReference>
<dbReference type="InterPro" id="IPR050317">
    <property type="entry name" value="Plant_Fungal_Acyltransferase"/>
</dbReference>
<dbReference type="GO" id="GO:0044550">
    <property type="term" value="P:secondary metabolite biosynthetic process"/>
    <property type="evidence" value="ECO:0007669"/>
    <property type="project" value="TreeGrafter"/>
</dbReference>